<dbReference type="EMBL" id="CACRXK020006048">
    <property type="protein sequence ID" value="CAB4008186.1"/>
    <property type="molecule type" value="Genomic_DNA"/>
</dbReference>
<protein>
    <submittedName>
        <fullName evidence="2">Uncharacterized protein</fullName>
    </submittedName>
</protein>
<evidence type="ECO:0000313" key="3">
    <source>
        <dbReference type="Proteomes" id="UP001152795"/>
    </source>
</evidence>
<feature type="region of interest" description="Disordered" evidence="1">
    <location>
        <begin position="170"/>
        <end position="199"/>
    </location>
</feature>
<feature type="compositionally biased region" description="Polar residues" evidence="1">
    <location>
        <begin position="177"/>
        <end position="193"/>
    </location>
</feature>
<reference evidence="2" key="1">
    <citation type="submission" date="2020-04" db="EMBL/GenBank/DDBJ databases">
        <authorList>
            <person name="Alioto T."/>
            <person name="Alioto T."/>
            <person name="Gomez Garrido J."/>
        </authorList>
    </citation>
    <scope>NUCLEOTIDE SEQUENCE</scope>
    <source>
        <strain evidence="2">A484AB</strain>
    </source>
</reference>
<accession>A0A6S7HSP0</accession>
<organism evidence="2 3">
    <name type="scientific">Paramuricea clavata</name>
    <name type="common">Red gorgonian</name>
    <name type="synonym">Violescent sea-whip</name>
    <dbReference type="NCBI Taxonomy" id="317549"/>
    <lineage>
        <taxon>Eukaryota</taxon>
        <taxon>Metazoa</taxon>
        <taxon>Cnidaria</taxon>
        <taxon>Anthozoa</taxon>
        <taxon>Octocorallia</taxon>
        <taxon>Malacalcyonacea</taxon>
        <taxon>Plexauridae</taxon>
        <taxon>Paramuricea</taxon>
    </lineage>
</organism>
<evidence type="ECO:0000313" key="2">
    <source>
        <dbReference type="EMBL" id="CAB4008186.1"/>
    </source>
</evidence>
<name>A0A6S7HSP0_PARCT</name>
<sequence>METLKRLTFVKRGEQKLYCFIEACNQIFPNVSRSTVRLWLRNSNIETLYPTLDERRVFKHANPQLKSSVFGLIRETDLKRLINEKVEKTCAKVARRSSTCPQPKLVVYSDDGSSEDDGGAISTPKTTLSLNTSNAASTVTSSSPQKMEIVETATPNSSKRVCKVVAVSPAEFPTPPSSRGTTNDSGDESTPQSAKRCRTPYKLSKQEAGEIVNTEVNELCKFYTIELNPKRNGPAFAKQTLDKLVERIYCFLYFCIHHRNVPVVTLDIFNTDTLICEYVDYLSKVRKLMPNTITAHLSCIINVIKYNFREDWSALDSCKAVMSCRSYQRQLSRQAKMIAKRGKEGLCMKKASKRFYFNHILDTLRNLRAKIFETTGVAKARHLHDFVMLATYIRVNPGRSKEIRTLQVFVESGENPFDASLFLDTNVIVFREDTTVSLIENDFKTINSTGPINMDLSEDRELVYYLHQYNLARPSLLQAKSHAYFFLNYTGEPFRDSSSLCKYLGDLFGREVSIRVSTNALRHSIVTYFKTLEDSEDLKIRESLARLMKHSLRYQQDTYDDTTAQQKTQPAREPLRRKMAADIFGQADVVITDENEGAPALGDEEMVLRPHVGDICALLDPAATADNICFFLAKVARYTSDQLEAHLIHLAPLDESETLFRLVPGKVWRERSAALLYPIDVLYNASQQAYELRTRPLDIYNMVNGH</sequence>
<proteinExistence type="predicted"/>
<dbReference type="AlphaFoldDB" id="A0A6S7HSP0"/>
<keyword evidence="3" id="KW-1185">Reference proteome</keyword>
<gene>
    <name evidence="2" type="ORF">PACLA_8A027743</name>
</gene>
<dbReference type="OrthoDB" id="2108941at2759"/>
<comment type="caution">
    <text evidence="2">The sequence shown here is derived from an EMBL/GenBank/DDBJ whole genome shotgun (WGS) entry which is preliminary data.</text>
</comment>
<evidence type="ECO:0000256" key="1">
    <source>
        <dbReference type="SAM" id="MobiDB-lite"/>
    </source>
</evidence>
<dbReference type="Proteomes" id="UP001152795">
    <property type="component" value="Unassembled WGS sequence"/>
</dbReference>